<dbReference type="InterPro" id="IPR043425">
    <property type="entry name" value="NusG-like"/>
</dbReference>
<evidence type="ECO:0000256" key="7">
    <source>
        <dbReference type="RuleBase" id="RU000538"/>
    </source>
</evidence>
<dbReference type="CDD" id="cd09891">
    <property type="entry name" value="NGN_Bact_1"/>
    <property type="match status" value="1"/>
</dbReference>
<evidence type="ECO:0000256" key="1">
    <source>
        <dbReference type="ARBA" id="ARBA00022472"/>
    </source>
</evidence>
<dbReference type="PRINTS" id="PR00338">
    <property type="entry name" value="NUSGTNSCPFCT"/>
</dbReference>
<dbReference type="GO" id="GO:0006354">
    <property type="term" value="P:DNA-templated transcription elongation"/>
    <property type="evidence" value="ECO:0007669"/>
    <property type="project" value="UniProtKB-UniRule"/>
</dbReference>
<dbReference type="Pfam" id="PF00467">
    <property type="entry name" value="KOW"/>
    <property type="match status" value="1"/>
</dbReference>
<proteinExistence type="inferred from homology"/>
<gene>
    <name evidence="5 11" type="primary">nusG</name>
    <name evidence="11" type="ORF">KC685_00215</name>
</gene>
<dbReference type="EMBL" id="JAGQLN010000001">
    <property type="protein sequence ID" value="MCA9376331.1"/>
    <property type="molecule type" value="Genomic_DNA"/>
</dbReference>
<dbReference type="InterPro" id="IPR001062">
    <property type="entry name" value="Transcrpt_antiterm_NusG"/>
</dbReference>
<dbReference type="GO" id="GO:0032784">
    <property type="term" value="P:regulation of DNA-templated transcription elongation"/>
    <property type="evidence" value="ECO:0007669"/>
    <property type="project" value="InterPro"/>
</dbReference>
<dbReference type="Gene3D" id="2.30.30.30">
    <property type="match status" value="1"/>
</dbReference>
<dbReference type="GO" id="GO:0005829">
    <property type="term" value="C:cytosol"/>
    <property type="evidence" value="ECO:0007669"/>
    <property type="project" value="TreeGrafter"/>
</dbReference>
<feature type="domain" description="NusG-like N-terminal" evidence="9">
    <location>
        <begin position="51"/>
        <end position="159"/>
    </location>
</feature>
<dbReference type="GO" id="GO:0031564">
    <property type="term" value="P:transcription antitermination"/>
    <property type="evidence" value="ECO:0007669"/>
    <property type="project" value="UniProtKB-UniRule"/>
</dbReference>
<dbReference type="SUPFAM" id="SSF50104">
    <property type="entry name" value="Translation proteins SH3-like domain"/>
    <property type="match status" value="1"/>
</dbReference>
<protein>
    <recommendedName>
        <fullName evidence="5 6">Transcription termination/antitermination protein NusG</fullName>
    </recommendedName>
</protein>
<dbReference type="Pfam" id="PF02357">
    <property type="entry name" value="NusG"/>
    <property type="match status" value="1"/>
</dbReference>
<keyword evidence="3 5" id="KW-0805">Transcription regulation</keyword>
<dbReference type="InterPro" id="IPR047050">
    <property type="entry name" value="NGN"/>
</dbReference>
<dbReference type="PANTHER" id="PTHR30265">
    <property type="entry name" value="RHO-INTERACTING TRANSCRIPTION TERMINATION FACTOR NUSG"/>
    <property type="match status" value="1"/>
</dbReference>
<dbReference type="AlphaFoldDB" id="A0A955I0H0"/>
<dbReference type="SMART" id="SM00738">
    <property type="entry name" value="NGN"/>
    <property type="match status" value="1"/>
</dbReference>
<evidence type="ECO:0000313" key="11">
    <source>
        <dbReference type="EMBL" id="MCA9376331.1"/>
    </source>
</evidence>
<evidence type="ECO:0000256" key="8">
    <source>
        <dbReference type="SAM" id="MobiDB-lite"/>
    </source>
</evidence>
<dbReference type="InterPro" id="IPR005824">
    <property type="entry name" value="KOW"/>
</dbReference>
<dbReference type="SMART" id="SM00739">
    <property type="entry name" value="KOW"/>
    <property type="match status" value="1"/>
</dbReference>
<dbReference type="InterPro" id="IPR008991">
    <property type="entry name" value="Translation_prot_SH3-like_sf"/>
</dbReference>
<accession>A0A955I0H0</accession>
<evidence type="ECO:0000259" key="10">
    <source>
        <dbReference type="SMART" id="SM00739"/>
    </source>
</evidence>
<dbReference type="PANTHER" id="PTHR30265:SF2">
    <property type="entry name" value="TRANSCRIPTION TERMINATION_ANTITERMINATION PROTEIN NUSG"/>
    <property type="match status" value="1"/>
</dbReference>
<keyword evidence="1 5" id="KW-0806">Transcription termination</keyword>
<evidence type="ECO:0000256" key="5">
    <source>
        <dbReference type="HAMAP-Rule" id="MF_00948"/>
    </source>
</evidence>
<evidence type="ECO:0000256" key="6">
    <source>
        <dbReference type="NCBIfam" id="TIGR00922"/>
    </source>
</evidence>
<evidence type="ECO:0000256" key="2">
    <source>
        <dbReference type="ARBA" id="ARBA00022814"/>
    </source>
</evidence>
<evidence type="ECO:0000256" key="3">
    <source>
        <dbReference type="ARBA" id="ARBA00023015"/>
    </source>
</evidence>
<dbReference type="InterPro" id="IPR014722">
    <property type="entry name" value="Rib_uL2_dom2"/>
</dbReference>
<reference evidence="11" key="1">
    <citation type="submission" date="2020-04" db="EMBL/GenBank/DDBJ databases">
        <authorList>
            <person name="Zhang T."/>
        </authorList>
    </citation>
    <scope>NUCLEOTIDE SEQUENCE</scope>
    <source>
        <strain evidence="11">HKST-UBA17</strain>
    </source>
</reference>
<comment type="caution">
    <text evidence="11">The sequence shown here is derived from an EMBL/GenBank/DDBJ whole genome shotgun (WGS) entry which is preliminary data.</text>
</comment>
<dbReference type="CDD" id="cd06091">
    <property type="entry name" value="KOW_NusG"/>
    <property type="match status" value="1"/>
</dbReference>
<dbReference type="HAMAP" id="MF_00948">
    <property type="entry name" value="NusG"/>
    <property type="match status" value="1"/>
</dbReference>
<dbReference type="InterPro" id="IPR006645">
    <property type="entry name" value="NGN-like_dom"/>
</dbReference>
<keyword evidence="4 5" id="KW-0804">Transcription</keyword>
<feature type="domain" description="KOW" evidence="10">
    <location>
        <begin position="169"/>
        <end position="196"/>
    </location>
</feature>
<dbReference type="NCBIfam" id="TIGR00922">
    <property type="entry name" value="nusG"/>
    <property type="match status" value="1"/>
</dbReference>
<sequence>MADDKKKKVNASADEQIKSEVGKATKTKKKATVGILSGEKKAKKKIKAHPDSKWYVLQVRPGYENSVHNSLLQRVEATEQQEMINGILIPVQKKIVVKGGKQSIKEEKIFPGYVLVKMVLNENTWTIITGTEGIKGFVKTDKYPRPLPEREVQAIMKFMEVEQPAYQASFSVGEAVKIIEGAFADFIGSVEEIDDAKGKVKVMISFLGREAPVELDFSQVSKL</sequence>
<dbReference type="Proteomes" id="UP000741282">
    <property type="component" value="Unassembled WGS sequence"/>
</dbReference>
<feature type="region of interest" description="Disordered" evidence="8">
    <location>
        <begin position="1"/>
        <end position="25"/>
    </location>
</feature>
<dbReference type="Gene3D" id="3.30.70.940">
    <property type="entry name" value="NusG, N-terminal domain"/>
    <property type="match status" value="1"/>
</dbReference>
<evidence type="ECO:0000256" key="4">
    <source>
        <dbReference type="ARBA" id="ARBA00023163"/>
    </source>
</evidence>
<evidence type="ECO:0000259" key="9">
    <source>
        <dbReference type="SMART" id="SM00738"/>
    </source>
</evidence>
<dbReference type="SUPFAM" id="SSF82679">
    <property type="entry name" value="N-utilization substance G protein NusG, N-terminal domain"/>
    <property type="match status" value="1"/>
</dbReference>
<evidence type="ECO:0000313" key="12">
    <source>
        <dbReference type="Proteomes" id="UP000741282"/>
    </source>
</evidence>
<dbReference type="InterPro" id="IPR036735">
    <property type="entry name" value="NGN_dom_sf"/>
</dbReference>
<reference evidence="11" key="2">
    <citation type="journal article" date="2021" name="Microbiome">
        <title>Successional dynamics and alternative stable states in a saline activated sludge microbial community over 9 years.</title>
        <authorList>
            <person name="Wang Y."/>
            <person name="Ye J."/>
            <person name="Ju F."/>
            <person name="Liu L."/>
            <person name="Boyd J.A."/>
            <person name="Deng Y."/>
            <person name="Parks D.H."/>
            <person name="Jiang X."/>
            <person name="Yin X."/>
            <person name="Woodcroft B.J."/>
            <person name="Tyson G.W."/>
            <person name="Hugenholtz P."/>
            <person name="Polz M.F."/>
            <person name="Zhang T."/>
        </authorList>
    </citation>
    <scope>NUCLEOTIDE SEQUENCE</scope>
    <source>
        <strain evidence="11">HKST-UBA17</strain>
    </source>
</reference>
<keyword evidence="2 5" id="KW-0889">Transcription antitermination</keyword>
<comment type="similarity">
    <text evidence="5 7">Belongs to the NusG family.</text>
</comment>
<name>A0A955I0H0_9BACT</name>
<organism evidence="11 12">
    <name type="scientific">Candidatus Dojkabacteria bacterium</name>
    <dbReference type="NCBI Taxonomy" id="2099670"/>
    <lineage>
        <taxon>Bacteria</taxon>
        <taxon>Candidatus Dojkabacteria</taxon>
    </lineage>
</organism>
<comment type="function">
    <text evidence="5 7">Participates in transcription elongation, termination and antitermination.</text>
</comment>
<dbReference type="GO" id="GO:0006353">
    <property type="term" value="P:DNA-templated transcription termination"/>
    <property type="evidence" value="ECO:0007669"/>
    <property type="project" value="UniProtKB-UniRule"/>
</dbReference>